<evidence type="ECO:0000313" key="2">
    <source>
        <dbReference type="Proteomes" id="UP001059596"/>
    </source>
</evidence>
<proteinExistence type="predicted"/>
<reference evidence="1" key="1">
    <citation type="journal article" date="2023" name="Genome Biol. Evol.">
        <title>Long-read-based Genome Assembly of Drosophila gunungcola Reveals Fewer Chemosensory Genes in Flower-breeding Species.</title>
        <authorList>
            <person name="Negi A."/>
            <person name="Liao B.Y."/>
            <person name="Yeh S.D."/>
        </authorList>
    </citation>
    <scope>NUCLEOTIDE SEQUENCE</scope>
    <source>
        <strain evidence="1">Sukarami</strain>
    </source>
</reference>
<name>A0A9Q0BJ51_9MUSC</name>
<dbReference type="EMBL" id="JAMKOV010000148">
    <property type="protein sequence ID" value="KAI8033334.1"/>
    <property type="molecule type" value="Genomic_DNA"/>
</dbReference>
<dbReference type="AlphaFoldDB" id="A0A9Q0BJ51"/>
<gene>
    <name evidence="1" type="ORF">M5D96_013903</name>
</gene>
<sequence length="42" mass="4944">MTSIHTRRLTFHLQTATQNKPNYTLLSLSLPTTGASERWRKW</sequence>
<protein>
    <submittedName>
        <fullName evidence="1">Uncharacterized protein</fullName>
    </submittedName>
</protein>
<comment type="caution">
    <text evidence="1">The sequence shown here is derived from an EMBL/GenBank/DDBJ whole genome shotgun (WGS) entry which is preliminary data.</text>
</comment>
<accession>A0A9Q0BJ51</accession>
<keyword evidence="2" id="KW-1185">Reference proteome</keyword>
<evidence type="ECO:0000313" key="1">
    <source>
        <dbReference type="EMBL" id="KAI8033334.1"/>
    </source>
</evidence>
<organism evidence="1 2">
    <name type="scientific">Drosophila gunungcola</name>
    <name type="common">fruit fly</name>
    <dbReference type="NCBI Taxonomy" id="103775"/>
    <lineage>
        <taxon>Eukaryota</taxon>
        <taxon>Metazoa</taxon>
        <taxon>Ecdysozoa</taxon>
        <taxon>Arthropoda</taxon>
        <taxon>Hexapoda</taxon>
        <taxon>Insecta</taxon>
        <taxon>Pterygota</taxon>
        <taxon>Neoptera</taxon>
        <taxon>Endopterygota</taxon>
        <taxon>Diptera</taxon>
        <taxon>Brachycera</taxon>
        <taxon>Muscomorpha</taxon>
        <taxon>Ephydroidea</taxon>
        <taxon>Drosophilidae</taxon>
        <taxon>Drosophila</taxon>
        <taxon>Sophophora</taxon>
    </lineage>
</organism>
<dbReference type="Proteomes" id="UP001059596">
    <property type="component" value="Unassembled WGS sequence"/>
</dbReference>